<comment type="caution">
    <text evidence="4">The sequence shown here is derived from an EMBL/GenBank/DDBJ whole genome shotgun (WGS) entry which is preliminary data.</text>
</comment>
<feature type="transmembrane region" description="Helical" evidence="2">
    <location>
        <begin position="161"/>
        <end position="186"/>
    </location>
</feature>
<feature type="transmembrane region" description="Helical" evidence="2">
    <location>
        <begin position="6"/>
        <end position="33"/>
    </location>
</feature>
<sequence length="285" mass="28363">MELGLLGALAGGVLTLLSPCSVMLLPAFFSYAFSSPAKLLARTGVFYLGLITTLVPLGVLAGTVGAFVTAHRLTLVAVLSAVVIALGVLMVLDVPLPSPPSRRRTGGVDSGAPGAPGAGGAADGTSALAVYVLGTVYGLAGVCAGPLLGAALTVAAMSASALYGGLVLLVFAAGMALPLVLLAALWRRLPAIQRLVRPRMVRLGPVTTTVTGIVGGLLTCALGVLMLVTGGTSSLGGLLGASKQVELEAAVRLATQAVPDWAVLVAVAAVAGIAWRVSRARARTP</sequence>
<feature type="region of interest" description="Disordered" evidence="1">
    <location>
        <begin position="100"/>
        <end position="121"/>
    </location>
</feature>
<organism evidence="4 5">
    <name type="scientific">Schaalia naturae</name>
    <dbReference type="NCBI Taxonomy" id="635203"/>
    <lineage>
        <taxon>Bacteria</taxon>
        <taxon>Bacillati</taxon>
        <taxon>Actinomycetota</taxon>
        <taxon>Actinomycetes</taxon>
        <taxon>Actinomycetales</taxon>
        <taxon>Actinomycetaceae</taxon>
        <taxon>Schaalia</taxon>
    </lineage>
</organism>
<feature type="transmembrane region" description="Helical" evidence="2">
    <location>
        <begin position="45"/>
        <end position="67"/>
    </location>
</feature>
<feature type="transmembrane region" description="Helical" evidence="2">
    <location>
        <begin position="128"/>
        <end position="155"/>
    </location>
</feature>
<dbReference type="PANTHER" id="PTHR31272">
    <property type="entry name" value="CYTOCHROME C-TYPE BIOGENESIS PROTEIN HI_1454-RELATED"/>
    <property type="match status" value="1"/>
</dbReference>
<evidence type="ECO:0000313" key="5">
    <source>
        <dbReference type="Proteomes" id="UP001596527"/>
    </source>
</evidence>
<keyword evidence="2" id="KW-1133">Transmembrane helix</keyword>
<feature type="transmembrane region" description="Helical" evidence="2">
    <location>
        <begin position="73"/>
        <end position="94"/>
    </location>
</feature>
<dbReference type="RefSeq" id="WP_380975087.1">
    <property type="nucleotide sequence ID" value="NZ_JBHTEF010000001.1"/>
</dbReference>
<keyword evidence="2" id="KW-0812">Transmembrane</keyword>
<proteinExistence type="predicted"/>
<evidence type="ECO:0000256" key="1">
    <source>
        <dbReference type="SAM" id="MobiDB-lite"/>
    </source>
</evidence>
<dbReference type="InterPro" id="IPR051790">
    <property type="entry name" value="Cytochrome_c-biogenesis_DsbD"/>
</dbReference>
<feature type="transmembrane region" description="Helical" evidence="2">
    <location>
        <begin position="261"/>
        <end position="278"/>
    </location>
</feature>
<dbReference type="EMBL" id="JBHTEF010000001">
    <property type="protein sequence ID" value="MFC7581622.1"/>
    <property type="molecule type" value="Genomic_DNA"/>
</dbReference>
<accession>A0ABW2SNB2</accession>
<dbReference type="Proteomes" id="UP001596527">
    <property type="component" value="Unassembled WGS sequence"/>
</dbReference>
<evidence type="ECO:0000256" key="2">
    <source>
        <dbReference type="SAM" id="Phobius"/>
    </source>
</evidence>
<dbReference type="PANTHER" id="PTHR31272:SF4">
    <property type="entry name" value="CYTOCHROME C-TYPE BIOGENESIS PROTEIN HI_1454-RELATED"/>
    <property type="match status" value="1"/>
</dbReference>
<evidence type="ECO:0000259" key="3">
    <source>
        <dbReference type="Pfam" id="PF13386"/>
    </source>
</evidence>
<feature type="domain" description="Urease accessory protein UreH-like transmembrane" evidence="3">
    <location>
        <begin position="9"/>
        <end position="213"/>
    </location>
</feature>
<keyword evidence="5" id="KW-1185">Reference proteome</keyword>
<reference evidence="5" key="1">
    <citation type="journal article" date="2019" name="Int. J. Syst. Evol. Microbiol.">
        <title>The Global Catalogue of Microorganisms (GCM) 10K type strain sequencing project: providing services to taxonomists for standard genome sequencing and annotation.</title>
        <authorList>
            <consortium name="The Broad Institute Genomics Platform"/>
            <consortium name="The Broad Institute Genome Sequencing Center for Infectious Disease"/>
            <person name="Wu L."/>
            <person name="Ma J."/>
        </authorList>
    </citation>
    <scope>NUCLEOTIDE SEQUENCE [LARGE SCALE GENOMIC DNA]</scope>
    <source>
        <strain evidence="5">CCUG 56698</strain>
    </source>
</reference>
<gene>
    <name evidence="4" type="ORF">ACFQWG_10500</name>
</gene>
<keyword evidence="2" id="KW-0472">Membrane</keyword>
<name>A0ABW2SNB2_9ACTO</name>
<feature type="transmembrane region" description="Helical" evidence="2">
    <location>
        <begin position="206"/>
        <end position="228"/>
    </location>
</feature>
<evidence type="ECO:0000313" key="4">
    <source>
        <dbReference type="EMBL" id="MFC7581622.1"/>
    </source>
</evidence>
<protein>
    <submittedName>
        <fullName evidence="4">Cytochrome c biogenesis CcdA family protein</fullName>
    </submittedName>
</protein>
<dbReference type="InterPro" id="IPR039447">
    <property type="entry name" value="UreH-like_TM_dom"/>
</dbReference>
<dbReference type="Pfam" id="PF13386">
    <property type="entry name" value="DsbD_2"/>
    <property type="match status" value="1"/>
</dbReference>